<dbReference type="Proteomes" id="UP001371456">
    <property type="component" value="Unassembled WGS sequence"/>
</dbReference>
<keyword evidence="5" id="KW-1185">Reference proteome</keyword>
<dbReference type="SUPFAM" id="SSF51735">
    <property type="entry name" value="NAD(P)-binding Rossmann-fold domains"/>
    <property type="match status" value="2"/>
</dbReference>
<dbReference type="Gene3D" id="3.40.50.720">
    <property type="entry name" value="NAD(P)-binding Rossmann-like Domain"/>
    <property type="match status" value="2"/>
</dbReference>
<reference evidence="4 5" key="1">
    <citation type="submission" date="2024-02" db="EMBL/GenBank/DDBJ databases">
        <title>de novo genome assembly of Solanum bulbocastanum strain 11H21.</title>
        <authorList>
            <person name="Hosaka A.J."/>
        </authorList>
    </citation>
    <scope>NUCLEOTIDE SEQUENCE [LARGE SCALE GENOMIC DNA]</scope>
    <source>
        <tissue evidence="4">Young leaves</tissue>
    </source>
</reference>
<dbReference type="FunFam" id="3.40.50.720:FF:000645">
    <property type="entry name" value="Anthocyanidin reductase ((2S)-flavan-3-ol-forming)"/>
    <property type="match status" value="1"/>
</dbReference>
<dbReference type="PANTHER" id="PTHR10366:SF803">
    <property type="entry name" value="DIHYDROFLAVONOL-4-REDUCTASE-LIKE"/>
    <property type="match status" value="1"/>
</dbReference>
<dbReference type="Pfam" id="PF01370">
    <property type="entry name" value="Epimerase"/>
    <property type="match status" value="1"/>
</dbReference>
<dbReference type="EMBL" id="JBANQN010000004">
    <property type="protein sequence ID" value="KAK6791201.1"/>
    <property type="molecule type" value="Genomic_DNA"/>
</dbReference>
<evidence type="ECO:0000256" key="1">
    <source>
        <dbReference type="ARBA" id="ARBA00022857"/>
    </source>
</evidence>
<dbReference type="AlphaFoldDB" id="A0AAN8YGM0"/>
<evidence type="ECO:0000313" key="4">
    <source>
        <dbReference type="EMBL" id="KAK6791201.1"/>
    </source>
</evidence>
<sequence length="602" mass="67356">MEDKNRSSMVVCVTGGSGYIASFLVKKLLENGYKVHATLRNLEENLKLFQADMYRPEEFEQAIQGCEFVCHVATTFLHTEGFQYKNTVEATVASVKNIAMACIKSGTVKRLIYTGTVLAASPMKDDGNGFKDLMDETCWTPLNVHFPFSDDFSMNYVESKTACDREILNFGNDGFEVVSLGFGLVGGTTLLSNISSSVAVMLSVITGDEIYYNQLKFIEEVDGKVPIIHIEDVCEAHIFSMENNDSMNGRFLCASAFVSSAEIATYYQQNYQEFHINQKYLDDPKREVKWGSNKLMEKGFVYKYDMKKILDDNIRSARELGNLLVIIYKICDNFAEDKSNVGLLNSFPNAEENLKLFKAIQGSEFVFHVATPSLHTEGSQYKNQVEAAVASGKNIVMSCIKSGTVKGLKYTGSVLASSPMKDDGNGFKNLMDETCWTPLNVHFPFSDHFAMTYVEAKTACDREILNFGNDGFEVVSLGFGLVGGTTLMSNISMSMANVLSVVTGDEISYNQLKFIEEVDGEVPIIHIENVCEAHIFSMDNNDSMNGRFLCASAFVSSAEIATYYQQNYPEFHINQKYLDDPKREVKWGSISLWRRVLCTNMK</sequence>
<dbReference type="InterPro" id="IPR050425">
    <property type="entry name" value="NAD(P)_dehydrat-like"/>
</dbReference>
<dbReference type="InterPro" id="IPR001509">
    <property type="entry name" value="Epimerase_deHydtase"/>
</dbReference>
<name>A0AAN8YGM0_SOLBU</name>
<comment type="caution">
    <text evidence="4">The sequence shown here is derived from an EMBL/GenBank/DDBJ whole genome shotgun (WGS) entry which is preliminary data.</text>
</comment>
<accession>A0AAN8YGM0</accession>
<evidence type="ECO:0000313" key="5">
    <source>
        <dbReference type="Proteomes" id="UP001371456"/>
    </source>
</evidence>
<organism evidence="4 5">
    <name type="scientific">Solanum bulbocastanum</name>
    <name type="common">Wild potato</name>
    <dbReference type="NCBI Taxonomy" id="147425"/>
    <lineage>
        <taxon>Eukaryota</taxon>
        <taxon>Viridiplantae</taxon>
        <taxon>Streptophyta</taxon>
        <taxon>Embryophyta</taxon>
        <taxon>Tracheophyta</taxon>
        <taxon>Spermatophyta</taxon>
        <taxon>Magnoliopsida</taxon>
        <taxon>eudicotyledons</taxon>
        <taxon>Gunneridae</taxon>
        <taxon>Pentapetalae</taxon>
        <taxon>asterids</taxon>
        <taxon>lamiids</taxon>
        <taxon>Solanales</taxon>
        <taxon>Solanaceae</taxon>
        <taxon>Solanoideae</taxon>
        <taxon>Solaneae</taxon>
        <taxon>Solanum</taxon>
    </lineage>
</organism>
<protein>
    <recommendedName>
        <fullName evidence="3">NAD-dependent epimerase/dehydratase domain-containing protein</fullName>
    </recommendedName>
</protein>
<gene>
    <name evidence="4" type="ORF">RDI58_010282</name>
</gene>
<dbReference type="PANTHER" id="PTHR10366">
    <property type="entry name" value="NAD DEPENDENT EPIMERASE/DEHYDRATASE"/>
    <property type="match status" value="1"/>
</dbReference>
<keyword evidence="2" id="KW-0560">Oxidoreductase</keyword>
<dbReference type="GO" id="GO:0016616">
    <property type="term" value="F:oxidoreductase activity, acting on the CH-OH group of donors, NAD or NADP as acceptor"/>
    <property type="evidence" value="ECO:0007669"/>
    <property type="project" value="TreeGrafter"/>
</dbReference>
<dbReference type="InterPro" id="IPR036291">
    <property type="entry name" value="NAD(P)-bd_dom_sf"/>
</dbReference>
<keyword evidence="1" id="KW-0521">NADP</keyword>
<evidence type="ECO:0000259" key="3">
    <source>
        <dbReference type="Pfam" id="PF01370"/>
    </source>
</evidence>
<proteinExistence type="predicted"/>
<feature type="domain" description="NAD-dependent epimerase/dehydratase" evidence="3">
    <location>
        <begin position="11"/>
        <end position="247"/>
    </location>
</feature>
<evidence type="ECO:0000256" key="2">
    <source>
        <dbReference type="ARBA" id="ARBA00023002"/>
    </source>
</evidence>